<dbReference type="GeneID" id="48545423"/>
<dbReference type="AlphaFoldDB" id="A0A1V3U0H1"/>
<dbReference type="Proteomes" id="UP000188947">
    <property type="component" value="Unassembled WGS sequence"/>
</dbReference>
<protein>
    <submittedName>
        <fullName evidence="1">Uncharacterized protein</fullName>
    </submittedName>
</protein>
<dbReference type="OrthoDB" id="997115at2"/>
<dbReference type="Pfam" id="PF20365">
    <property type="entry name" value="DUF6660"/>
    <property type="match status" value="1"/>
</dbReference>
<name>A0A1V3U0H1_ELIME</name>
<evidence type="ECO:0000313" key="2">
    <source>
        <dbReference type="Proteomes" id="UP000188947"/>
    </source>
</evidence>
<dbReference type="InterPro" id="IPR046601">
    <property type="entry name" value="DUF6660"/>
</dbReference>
<dbReference type="STRING" id="238.BBD35_15670"/>
<organism evidence="1 2">
    <name type="scientific">Elizabethkingia meningoseptica</name>
    <name type="common">Chryseobacterium meningosepticum</name>
    <dbReference type="NCBI Taxonomy" id="238"/>
    <lineage>
        <taxon>Bacteria</taxon>
        <taxon>Pseudomonadati</taxon>
        <taxon>Bacteroidota</taxon>
        <taxon>Flavobacteriia</taxon>
        <taxon>Flavobacteriales</taxon>
        <taxon>Weeksellaceae</taxon>
        <taxon>Elizabethkingia</taxon>
    </lineage>
</organism>
<proteinExistence type="predicted"/>
<keyword evidence="2" id="KW-1185">Reference proteome</keyword>
<dbReference type="eggNOG" id="ENOG503116K">
    <property type="taxonomic scope" value="Bacteria"/>
</dbReference>
<reference evidence="1 2" key="1">
    <citation type="submission" date="2016-11" db="EMBL/GenBank/DDBJ databases">
        <title>Genome sequence and comparative genomic analysis of clinical strain Elizabethkingia meningoseptica 61421 PRCM.</title>
        <authorList>
            <person name="Wang M."/>
            <person name="Hu S."/>
            <person name="Cao L."/>
            <person name="Jiang T."/>
            <person name="Zhou Y."/>
            <person name="Ming D."/>
        </authorList>
    </citation>
    <scope>NUCLEOTIDE SEQUENCE [LARGE SCALE GENOMIC DNA]</scope>
    <source>
        <strain evidence="1 2">61421 PRCM</strain>
    </source>
</reference>
<evidence type="ECO:0000313" key="1">
    <source>
        <dbReference type="EMBL" id="OOH95994.1"/>
    </source>
</evidence>
<accession>A0A1V3U0H1</accession>
<gene>
    <name evidence="1" type="ORF">BMF97_06440</name>
</gene>
<dbReference type="KEGG" id="emg:BBD33_13405"/>
<dbReference type="EMBL" id="MPOG01000008">
    <property type="protein sequence ID" value="OOH95994.1"/>
    <property type="molecule type" value="Genomic_DNA"/>
</dbReference>
<dbReference type="RefSeq" id="WP_016200134.1">
    <property type="nucleotide sequence ID" value="NZ_CP014338.1"/>
</dbReference>
<comment type="caution">
    <text evidence="1">The sequence shown here is derived from an EMBL/GenBank/DDBJ whole genome shotgun (WGS) entry which is preliminary data.</text>
</comment>
<sequence>MKYLGLILAVFFTFLLIVPCNDSIARPDNNKTTIQKHTQNESNHHNDLCSPLCSCACCGVHVTAANFAIAGFKTNLPDYYDKIVSAPVMSAFDITYGIWQPPKI</sequence>